<evidence type="ECO:0000256" key="5">
    <source>
        <dbReference type="ARBA" id="ARBA00022692"/>
    </source>
</evidence>
<dbReference type="HAMAP" id="MF_01394">
    <property type="entry name" value="NDH1_NuoA"/>
    <property type="match status" value="1"/>
</dbReference>
<dbReference type="InterPro" id="IPR000440">
    <property type="entry name" value="NADH_UbQ/plastoQ_OxRdtase_su3"/>
</dbReference>
<evidence type="ECO:0000256" key="11">
    <source>
        <dbReference type="SAM" id="Phobius"/>
    </source>
</evidence>
<comment type="similarity">
    <text evidence="2">Belongs to the complex I subunit 3 family.</text>
</comment>
<feature type="transmembrane region" description="Helical" evidence="11">
    <location>
        <begin position="68"/>
        <end position="89"/>
    </location>
</feature>
<dbReference type="InterPro" id="IPR038430">
    <property type="entry name" value="NDAH_ubi_oxred_su3_sf"/>
</dbReference>
<evidence type="ECO:0000256" key="9">
    <source>
        <dbReference type="ARBA" id="ARBA00023027"/>
    </source>
</evidence>
<dbReference type="GO" id="GO:0030964">
    <property type="term" value="C:NADH dehydrogenase complex"/>
    <property type="evidence" value="ECO:0007669"/>
    <property type="project" value="TreeGrafter"/>
</dbReference>
<feature type="transmembrane region" description="Helical" evidence="11">
    <location>
        <begin position="101"/>
        <end position="121"/>
    </location>
</feature>
<reference evidence="12" key="1">
    <citation type="submission" date="2018-05" db="EMBL/GenBank/DDBJ databases">
        <authorList>
            <person name="Lanie J.A."/>
            <person name="Ng W.-L."/>
            <person name="Kazmierczak K.M."/>
            <person name="Andrzejewski T.M."/>
            <person name="Davidsen T.M."/>
            <person name="Wayne K.J."/>
            <person name="Tettelin H."/>
            <person name="Glass J.I."/>
            <person name="Rusch D."/>
            <person name="Podicherti R."/>
            <person name="Tsui H.-C.T."/>
            <person name="Winkler M.E."/>
        </authorList>
    </citation>
    <scope>NUCLEOTIDE SEQUENCE</scope>
</reference>
<evidence type="ECO:0000256" key="3">
    <source>
        <dbReference type="ARBA" id="ARBA00022448"/>
    </source>
</evidence>
<keyword evidence="4" id="KW-1003">Cell membrane</keyword>
<evidence type="ECO:0000256" key="7">
    <source>
        <dbReference type="ARBA" id="ARBA00022967"/>
    </source>
</evidence>
<dbReference type="GO" id="GO:0016651">
    <property type="term" value="F:oxidoreductase activity, acting on NAD(P)H"/>
    <property type="evidence" value="ECO:0007669"/>
    <property type="project" value="InterPro"/>
</dbReference>
<dbReference type="Pfam" id="PF00507">
    <property type="entry name" value="Oxidored_q4"/>
    <property type="match status" value="1"/>
</dbReference>
<dbReference type="PANTHER" id="PTHR11058:SF22">
    <property type="entry name" value="NADH-QUINONE OXIDOREDUCTASE SUBUNIT A"/>
    <property type="match status" value="1"/>
</dbReference>
<evidence type="ECO:0000256" key="8">
    <source>
        <dbReference type="ARBA" id="ARBA00022989"/>
    </source>
</evidence>
<keyword evidence="6" id="KW-0874">Quinone</keyword>
<accession>A0A382V964</accession>
<dbReference type="InterPro" id="IPR023043">
    <property type="entry name" value="NAD(P)H_OxRDtase_bac/plastid"/>
</dbReference>
<keyword evidence="3" id="KW-0813">Transport</keyword>
<dbReference type="GO" id="GO:0008137">
    <property type="term" value="F:NADH dehydrogenase (ubiquinone) activity"/>
    <property type="evidence" value="ECO:0007669"/>
    <property type="project" value="InterPro"/>
</dbReference>
<name>A0A382V964_9ZZZZ</name>
<keyword evidence="5 11" id="KW-0812">Transmembrane</keyword>
<keyword evidence="7" id="KW-1278">Translocase</keyword>
<evidence type="ECO:0000256" key="6">
    <source>
        <dbReference type="ARBA" id="ARBA00022719"/>
    </source>
</evidence>
<evidence type="ECO:0000256" key="1">
    <source>
        <dbReference type="ARBA" id="ARBA00004141"/>
    </source>
</evidence>
<dbReference type="AlphaFoldDB" id="A0A382V964"/>
<evidence type="ECO:0008006" key="13">
    <source>
        <dbReference type="Google" id="ProtNLM"/>
    </source>
</evidence>
<keyword evidence="8 11" id="KW-1133">Transmembrane helix</keyword>
<organism evidence="12">
    <name type="scientific">marine metagenome</name>
    <dbReference type="NCBI Taxonomy" id="408172"/>
    <lineage>
        <taxon>unclassified sequences</taxon>
        <taxon>metagenomes</taxon>
        <taxon>ecological metagenomes</taxon>
    </lineage>
</organism>
<comment type="subcellular location">
    <subcellularLocation>
        <location evidence="1">Membrane</location>
        <topology evidence="1">Multi-pass membrane protein</topology>
    </subcellularLocation>
</comment>
<dbReference type="PANTHER" id="PTHR11058">
    <property type="entry name" value="NADH-UBIQUINONE OXIDOREDUCTASE CHAIN 3"/>
    <property type="match status" value="1"/>
</dbReference>
<sequence length="129" mass="14926">MLLLIVHTMVENYFPIIIVFLVAAGFAFVSLIGTHLFGPRVPNKVKMMPYESGIDQVGDTRIRFSIRFFLIALLFIIFDIEIVFLYPWAVVFKDFLSAGPFIFFEMVVFLAILAFGFIYVWRNGALDWE</sequence>
<proteinExistence type="inferred from homology"/>
<gene>
    <name evidence="12" type="ORF">METZ01_LOCUS395878</name>
</gene>
<keyword evidence="9" id="KW-0520">NAD</keyword>
<feature type="transmembrane region" description="Helical" evidence="11">
    <location>
        <begin position="12"/>
        <end position="38"/>
    </location>
</feature>
<evidence type="ECO:0000256" key="2">
    <source>
        <dbReference type="ARBA" id="ARBA00008472"/>
    </source>
</evidence>
<dbReference type="Gene3D" id="1.20.58.1610">
    <property type="entry name" value="NADH:ubiquinone/plastoquinone oxidoreductase, chain 3"/>
    <property type="match status" value="1"/>
</dbReference>
<keyword evidence="10 11" id="KW-0472">Membrane</keyword>
<dbReference type="GO" id="GO:0048038">
    <property type="term" value="F:quinone binding"/>
    <property type="evidence" value="ECO:0007669"/>
    <property type="project" value="UniProtKB-KW"/>
</dbReference>
<evidence type="ECO:0000256" key="10">
    <source>
        <dbReference type="ARBA" id="ARBA00023136"/>
    </source>
</evidence>
<protein>
    <recommendedName>
        <fullName evidence="13">NADH:ubiquinone oxidoreductase subunit 3 (Chain A)</fullName>
    </recommendedName>
</protein>
<evidence type="ECO:0000256" key="4">
    <source>
        <dbReference type="ARBA" id="ARBA00022475"/>
    </source>
</evidence>
<evidence type="ECO:0000313" key="12">
    <source>
        <dbReference type="EMBL" id="SVD43024.1"/>
    </source>
</evidence>
<dbReference type="EMBL" id="UINC01150130">
    <property type="protein sequence ID" value="SVD43024.1"/>
    <property type="molecule type" value="Genomic_DNA"/>
</dbReference>